<evidence type="ECO:0000313" key="2">
    <source>
        <dbReference type="Proteomes" id="UP000887013"/>
    </source>
</evidence>
<proteinExistence type="predicted"/>
<sequence>MHIENLTLNQNIAPNYAKMVIKRGAFRRYFPSVFRSRRLNQDEKLQTRISYCGPGHISIADVLQFKIVVSHVLDTSLTSSLLIWRRKDPECKGQIAINKPLVVVELAWKDSVIWLQHALGKKQINRE</sequence>
<reference evidence="1" key="1">
    <citation type="submission" date="2020-08" db="EMBL/GenBank/DDBJ databases">
        <title>Multicomponent nature underlies the extraordinary mechanical properties of spider dragline silk.</title>
        <authorList>
            <person name="Kono N."/>
            <person name="Nakamura H."/>
            <person name="Mori M."/>
            <person name="Yoshida Y."/>
            <person name="Ohtoshi R."/>
            <person name="Malay A.D."/>
            <person name="Moran D.A.P."/>
            <person name="Tomita M."/>
            <person name="Numata K."/>
            <person name="Arakawa K."/>
        </authorList>
    </citation>
    <scope>NUCLEOTIDE SEQUENCE</scope>
</reference>
<name>A0A8X6PTS6_NEPPI</name>
<keyword evidence="2" id="KW-1185">Reference proteome</keyword>
<dbReference type="EMBL" id="BMAW01118669">
    <property type="protein sequence ID" value="GFT80918.1"/>
    <property type="molecule type" value="Genomic_DNA"/>
</dbReference>
<evidence type="ECO:0000313" key="1">
    <source>
        <dbReference type="EMBL" id="GFT80918.1"/>
    </source>
</evidence>
<comment type="caution">
    <text evidence="1">The sequence shown here is derived from an EMBL/GenBank/DDBJ whole genome shotgun (WGS) entry which is preliminary data.</text>
</comment>
<dbReference type="Proteomes" id="UP000887013">
    <property type="component" value="Unassembled WGS sequence"/>
</dbReference>
<protein>
    <submittedName>
        <fullName evidence="1">Uncharacterized protein</fullName>
    </submittedName>
</protein>
<accession>A0A8X6PTS6</accession>
<gene>
    <name evidence="1" type="ORF">NPIL_131021</name>
</gene>
<organism evidence="1 2">
    <name type="scientific">Nephila pilipes</name>
    <name type="common">Giant wood spider</name>
    <name type="synonym">Nephila maculata</name>
    <dbReference type="NCBI Taxonomy" id="299642"/>
    <lineage>
        <taxon>Eukaryota</taxon>
        <taxon>Metazoa</taxon>
        <taxon>Ecdysozoa</taxon>
        <taxon>Arthropoda</taxon>
        <taxon>Chelicerata</taxon>
        <taxon>Arachnida</taxon>
        <taxon>Araneae</taxon>
        <taxon>Araneomorphae</taxon>
        <taxon>Entelegynae</taxon>
        <taxon>Araneoidea</taxon>
        <taxon>Nephilidae</taxon>
        <taxon>Nephila</taxon>
    </lineage>
</organism>
<dbReference type="AlphaFoldDB" id="A0A8X6PTS6"/>